<keyword evidence="2 5" id="KW-0812">Transmembrane</keyword>
<sequence length="188" mass="21322">MKKIRISRAKFENLAYLALNIVNIMTYLMVFAASIMKAKEGSFADIIQAIYCTIISFLLILHEFTSPAWSLLYFGFLSVHRGKALFMLFLGCLVMCKIAFNIIVSMIAFTVGFVYFILSLVPSLPPPNGFLVHWQHRQDFWAEGLDLAVPAPLTPSVYGLHPSAWHPPTHPYPAMTPVDYFRKEAIVY</sequence>
<dbReference type="Pfam" id="PF08507">
    <property type="entry name" value="COPI_assoc"/>
    <property type="match status" value="1"/>
</dbReference>
<dbReference type="Proteomes" id="UP000603453">
    <property type="component" value="Unassembled WGS sequence"/>
</dbReference>
<dbReference type="GO" id="GO:0016020">
    <property type="term" value="C:membrane"/>
    <property type="evidence" value="ECO:0007669"/>
    <property type="project" value="UniProtKB-SubCell"/>
</dbReference>
<dbReference type="AlphaFoldDB" id="A0A8H7QQT7"/>
<dbReference type="InterPro" id="IPR013714">
    <property type="entry name" value="Golgi_TVP15"/>
</dbReference>
<organism evidence="6 7">
    <name type="scientific">Mucor saturninus</name>
    <dbReference type="NCBI Taxonomy" id="64648"/>
    <lineage>
        <taxon>Eukaryota</taxon>
        <taxon>Fungi</taxon>
        <taxon>Fungi incertae sedis</taxon>
        <taxon>Mucoromycota</taxon>
        <taxon>Mucoromycotina</taxon>
        <taxon>Mucoromycetes</taxon>
        <taxon>Mucorales</taxon>
        <taxon>Mucorineae</taxon>
        <taxon>Mucoraceae</taxon>
        <taxon>Mucor</taxon>
    </lineage>
</organism>
<evidence type="ECO:0000256" key="4">
    <source>
        <dbReference type="ARBA" id="ARBA00023136"/>
    </source>
</evidence>
<evidence type="ECO:0000256" key="5">
    <source>
        <dbReference type="SAM" id="Phobius"/>
    </source>
</evidence>
<dbReference type="PANTHER" id="PTHR28128:SF1">
    <property type="entry name" value="GOLGI APPARATUS MEMBRANE PROTEIN TVP15"/>
    <property type="match status" value="1"/>
</dbReference>
<proteinExistence type="predicted"/>
<feature type="transmembrane region" description="Helical" evidence="5">
    <location>
        <begin position="85"/>
        <end position="118"/>
    </location>
</feature>
<dbReference type="PANTHER" id="PTHR28128">
    <property type="entry name" value="GOLGI APPARATUS MEMBRANE PROTEIN TVP15"/>
    <property type="match status" value="1"/>
</dbReference>
<comment type="caution">
    <text evidence="6">The sequence shown here is derived from an EMBL/GenBank/DDBJ whole genome shotgun (WGS) entry which is preliminary data.</text>
</comment>
<evidence type="ECO:0000256" key="1">
    <source>
        <dbReference type="ARBA" id="ARBA00004141"/>
    </source>
</evidence>
<evidence type="ECO:0000313" key="6">
    <source>
        <dbReference type="EMBL" id="KAG2196585.1"/>
    </source>
</evidence>
<reference evidence="6" key="1">
    <citation type="submission" date="2020-12" db="EMBL/GenBank/DDBJ databases">
        <title>Metabolic potential, ecology and presence of endohyphal bacteria is reflected in genomic diversity of Mucoromycotina.</title>
        <authorList>
            <person name="Muszewska A."/>
            <person name="Okrasinska A."/>
            <person name="Steczkiewicz K."/>
            <person name="Drgas O."/>
            <person name="Orlowska M."/>
            <person name="Perlinska-Lenart U."/>
            <person name="Aleksandrzak-Piekarczyk T."/>
            <person name="Szatraj K."/>
            <person name="Zielenkiewicz U."/>
            <person name="Pilsyk S."/>
            <person name="Malc E."/>
            <person name="Mieczkowski P."/>
            <person name="Kruszewska J.S."/>
            <person name="Biernat P."/>
            <person name="Pawlowska J."/>
        </authorList>
    </citation>
    <scope>NUCLEOTIDE SEQUENCE</scope>
    <source>
        <strain evidence="6">WA0000017839</strain>
    </source>
</reference>
<name>A0A8H7QQT7_9FUNG</name>
<feature type="transmembrane region" description="Helical" evidence="5">
    <location>
        <begin position="48"/>
        <end position="73"/>
    </location>
</feature>
<gene>
    <name evidence="6" type="ORF">INT47_004888</name>
</gene>
<evidence type="ECO:0000313" key="7">
    <source>
        <dbReference type="Proteomes" id="UP000603453"/>
    </source>
</evidence>
<keyword evidence="7" id="KW-1185">Reference proteome</keyword>
<evidence type="ECO:0000256" key="3">
    <source>
        <dbReference type="ARBA" id="ARBA00022989"/>
    </source>
</evidence>
<evidence type="ECO:0008006" key="8">
    <source>
        <dbReference type="Google" id="ProtNLM"/>
    </source>
</evidence>
<dbReference type="OrthoDB" id="2282261at2759"/>
<dbReference type="EMBL" id="JAEPRD010000143">
    <property type="protein sequence ID" value="KAG2196585.1"/>
    <property type="molecule type" value="Genomic_DNA"/>
</dbReference>
<comment type="subcellular location">
    <subcellularLocation>
        <location evidence="1">Membrane</location>
        <topology evidence="1">Multi-pass membrane protein</topology>
    </subcellularLocation>
</comment>
<keyword evidence="4 5" id="KW-0472">Membrane</keyword>
<feature type="transmembrane region" description="Helical" evidence="5">
    <location>
        <begin position="14"/>
        <end position="36"/>
    </location>
</feature>
<keyword evidence="3 5" id="KW-1133">Transmembrane helix</keyword>
<protein>
    <recommendedName>
        <fullName evidence="8">COPI associated protein</fullName>
    </recommendedName>
</protein>
<evidence type="ECO:0000256" key="2">
    <source>
        <dbReference type="ARBA" id="ARBA00022692"/>
    </source>
</evidence>
<accession>A0A8H7QQT7</accession>